<name>A0A2P2L064_RHIMU</name>
<evidence type="ECO:0000313" key="2">
    <source>
        <dbReference type="EMBL" id="MBX11348.1"/>
    </source>
</evidence>
<organism evidence="2">
    <name type="scientific">Rhizophora mucronata</name>
    <name type="common">Asiatic mangrove</name>
    <dbReference type="NCBI Taxonomy" id="61149"/>
    <lineage>
        <taxon>Eukaryota</taxon>
        <taxon>Viridiplantae</taxon>
        <taxon>Streptophyta</taxon>
        <taxon>Embryophyta</taxon>
        <taxon>Tracheophyta</taxon>
        <taxon>Spermatophyta</taxon>
        <taxon>Magnoliopsida</taxon>
        <taxon>eudicotyledons</taxon>
        <taxon>Gunneridae</taxon>
        <taxon>Pentapetalae</taxon>
        <taxon>rosids</taxon>
        <taxon>fabids</taxon>
        <taxon>Malpighiales</taxon>
        <taxon>Rhizophoraceae</taxon>
        <taxon>Rhizophora</taxon>
    </lineage>
</organism>
<evidence type="ECO:0000256" key="1">
    <source>
        <dbReference type="SAM" id="MobiDB-lite"/>
    </source>
</evidence>
<feature type="region of interest" description="Disordered" evidence="1">
    <location>
        <begin position="1"/>
        <end position="46"/>
    </location>
</feature>
<sequence>MQSIPRDRTPERLRIPARQSLAGNAESGSRIRGNNHHVATSSPRPRSICTCSNCPGSVKCRRHGYAVPSDKLRRRHANKEILRRALTPPNRGLTCRCWNFRPIPSRLSNMSMA</sequence>
<accession>A0A2P2L064</accession>
<proteinExistence type="predicted"/>
<protein>
    <submittedName>
        <fullName evidence="2">Uncharacterized protein</fullName>
    </submittedName>
</protein>
<feature type="compositionally biased region" description="Basic and acidic residues" evidence="1">
    <location>
        <begin position="1"/>
        <end position="14"/>
    </location>
</feature>
<dbReference type="EMBL" id="GGEC01030864">
    <property type="protein sequence ID" value="MBX11348.1"/>
    <property type="molecule type" value="Transcribed_RNA"/>
</dbReference>
<feature type="compositionally biased region" description="Polar residues" evidence="1">
    <location>
        <begin position="37"/>
        <end position="46"/>
    </location>
</feature>
<dbReference type="AlphaFoldDB" id="A0A2P2L064"/>
<reference evidence="2" key="1">
    <citation type="submission" date="2018-02" db="EMBL/GenBank/DDBJ databases">
        <title>Rhizophora mucronata_Transcriptome.</title>
        <authorList>
            <person name="Meera S.P."/>
            <person name="Sreeshan A."/>
            <person name="Augustine A."/>
        </authorList>
    </citation>
    <scope>NUCLEOTIDE SEQUENCE</scope>
    <source>
        <tissue evidence="2">Leaf</tissue>
    </source>
</reference>